<dbReference type="Gene3D" id="3.40.50.150">
    <property type="entry name" value="Vaccinia Virus protein VP39"/>
    <property type="match status" value="1"/>
</dbReference>
<organism evidence="1 2">
    <name type="scientific">Candidatus Phycosocius bacilliformis</name>
    <dbReference type="NCBI Taxonomy" id="1445552"/>
    <lineage>
        <taxon>Bacteria</taxon>
        <taxon>Pseudomonadati</taxon>
        <taxon>Pseudomonadota</taxon>
        <taxon>Alphaproteobacteria</taxon>
        <taxon>Caulobacterales</taxon>
        <taxon>Caulobacterales incertae sedis</taxon>
        <taxon>Candidatus Phycosocius</taxon>
    </lineage>
</organism>
<dbReference type="GO" id="GO:0032259">
    <property type="term" value="P:methylation"/>
    <property type="evidence" value="ECO:0007669"/>
    <property type="project" value="UniProtKB-KW"/>
</dbReference>
<reference evidence="1" key="1">
    <citation type="journal article" date="2018" name="Genome Announc.">
        <title>Draft Genome Sequence of "Candidatus Phycosocius bacilliformis," an Alphaproteobacterial Ectosymbiont of the Hydrocarbon-Producing Green Alga Botryococcus braunii.</title>
        <authorList>
            <person name="Tanabe Y."/>
            <person name="Yamaguchi H."/>
            <person name="Watanabe M.M."/>
        </authorList>
    </citation>
    <scope>NUCLEOTIDE SEQUENCE [LARGE SCALE GENOMIC DNA]</scope>
    <source>
        <strain evidence="1">BOTRYCO-2</strain>
    </source>
</reference>
<gene>
    <name evidence="1" type="primary">elmMI</name>
    <name evidence="1" type="ORF">PbB2_02617</name>
</gene>
<comment type="caution">
    <text evidence="1">The sequence shown here is derived from an EMBL/GenBank/DDBJ whole genome shotgun (WGS) entry which is preliminary data.</text>
</comment>
<keyword evidence="1" id="KW-0808">Transferase</keyword>
<dbReference type="EC" id="2.1.1.305" evidence="1"/>
<dbReference type="RefSeq" id="WP_108985777.1">
    <property type="nucleotide sequence ID" value="NZ_BFBR01000008.1"/>
</dbReference>
<keyword evidence="1" id="KW-0489">Methyltransferase</keyword>
<dbReference type="OrthoDB" id="9816424at2"/>
<sequence length="266" mass="30069">MSISDLSPPQGSAKSDPLQWISNDTFKVKDYLFQSSHFGAERKDAEAIGAFWIMKNPDLLALYYDWVVPLAPKKVVEVGVAGGGAAALLMEWFHPETLCLIDIEDHTTPNFKNYLKTESGKNIRCFLNVDQSNKTRLEQVIKSEFQDEKLDLVIDDASHLYEPSLATFETLFPKLKPNGLYIIEDWGWSHWQGDYWQGVDAPWRSLPGLSNLVFQCIMASASRPGWITKVVSTPAGTVGFRGPDEIPPQTPIEDYYFNRGKKFTPF</sequence>
<dbReference type="GO" id="GO:0008168">
    <property type="term" value="F:methyltransferase activity"/>
    <property type="evidence" value="ECO:0007669"/>
    <property type="project" value="UniProtKB-KW"/>
</dbReference>
<dbReference type="AlphaFoldDB" id="A0A2P2ECZ4"/>
<dbReference type="Pfam" id="PF13578">
    <property type="entry name" value="Methyltransf_24"/>
    <property type="match status" value="1"/>
</dbReference>
<dbReference type="InterPro" id="IPR029063">
    <property type="entry name" value="SAM-dependent_MTases_sf"/>
</dbReference>
<proteinExistence type="predicted"/>
<evidence type="ECO:0000313" key="2">
    <source>
        <dbReference type="Proteomes" id="UP000245086"/>
    </source>
</evidence>
<name>A0A2P2ECZ4_9PROT</name>
<evidence type="ECO:0000313" key="1">
    <source>
        <dbReference type="EMBL" id="GBF58926.1"/>
    </source>
</evidence>
<protein>
    <submittedName>
        <fullName evidence="1">8-demethyl-8-alpha-L-rhamnosyl tetracenomycin-C 2'-O-methyltransferase</fullName>
        <ecNumber evidence="1">2.1.1.305</ecNumber>
    </submittedName>
</protein>
<dbReference type="Proteomes" id="UP000245086">
    <property type="component" value="Unassembled WGS sequence"/>
</dbReference>
<dbReference type="EMBL" id="BFBR01000008">
    <property type="protein sequence ID" value="GBF58926.1"/>
    <property type="molecule type" value="Genomic_DNA"/>
</dbReference>
<dbReference type="SUPFAM" id="SSF53335">
    <property type="entry name" value="S-adenosyl-L-methionine-dependent methyltransferases"/>
    <property type="match status" value="1"/>
</dbReference>
<keyword evidence="2" id="KW-1185">Reference proteome</keyword>
<accession>A0A2P2ECZ4</accession>